<reference evidence="1 2" key="1">
    <citation type="journal article" date="2014" name="Nat. Commun.">
        <title>Multiple recent horizontal transfers of a large genomic region in cheese making fungi.</title>
        <authorList>
            <person name="Cheeseman K."/>
            <person name="Ropars J."/>
            <person name="Renault P."/>
            <person name="Dupont J."/>
            <person name="Gouzy J."/>
            <person name="Branca A."/>
            <person name="Abraham A.L."/>
            <person name="Ceppi M."/>
            <person name="Conseiller E."/>
            <person name="Debuchy R."/>
            <person name="Malagnac F."/>
            <person name="Goarin A."/>
            <person name="Silar P."/>
            <person name="Lacoste S."/>
            <person name="Sallet E."/>
            <person name="Bensimon A."/>
            <person name="Giraud T."/>
            <person name="Brygoo Y."/>
        </authorList>
    </citation>
    <scope>NUCLEOTIDE SEQUENCE [LARGE SCALE GENOMIC DNA]</scope>
    <source>
        <strain evidence="2">FM 013</strain>
    </source>
</reference>
<gene>
    <name evidence="1" type="ORF">PCAMFM013_S047g000014</name>
</gene>
<dbReference type="Pfam" id="PF20174">
    <property type="entry name" value="DUF6540"/>
    <property type="match status" value="1"/>
</dbReference>
<organism evidence="1 2">
    <name type="scientific">Penicillium camemberti (strain FM 013)</name>
    <dbReference type="NCBI Taxonomy" id="1429867"/>
    <lineage>
        <taxon>Eukaryota</taxon>
        <taxon>Fungi</taxon>
        <taxon>Dikarya</taxon>
        <taxon>Ascomycota</taxon>
        <taxon>Pezizomycotina</taxon>
        <taxon>Eurotiomycetes</taxon>
        <taxon>Eurotiomycetidae</taxon>
        <taxon>Eurotiales</taxon>
        <taxon>Aspergillaceae</taxon>
        <taxon>Penicillium</taxon>
    </lineage>
</organism>
<dbReference type="InterPro" id="IPR046670">
    <property type="entry name" value="DUF6540"/>
</dbReference>
<name>A0A0G4PVA8_PENC3</name>
<dbReference type="AlphaFoldDB" id="A0A0G4PVA8"/>
<proteinExistence type="predicted"/>
<protein>
    <submittedName>
        <fullName evidence="1">Str. FM013</fullName>
    </submittedName>
</protein>
<accession>A0A0G4PVA8</accession>
<keyword evidence="2" id="KW-1185">Reference proteome</keyword>
<dbReference type="EMBL" id="HG793180">
    <property type="protein sequence ID" value="CRL30286.1"/>
    <property type="molecule type" value="Genomic_DNA"/>
</dbReference>
<sequence length="141" mass="15676">MSFSVYTAEYLGAPNHEAIYIEINPTAPQMSERGRLYHVTGNLLQGMRYDPRGSFDPELSASYVPGTKKIIGSIAHTDLPRFETECCRAVEAPRAQLTLGGKQLYPGTPLYRCGDWLRDVQKLAFEKGILKRKRTGASGPL</sequence>
<dbReference type="Proteomes" id="UP000053732">
    <property type="component" value="Unassembled WGS sequence"/>
</dbReference>
<evidence type="ECO:0000313" key="1">
    <source>
        <dbReference type="EMBL" id="CRL30286.1"/>
    </source>
</evidence>
<evidence type="ECO:0000313" key="2">
    <source>
        <dbReference type="Proteomes" id="UP000053732"/>
    </source>
</evidence>